<dbReference type="PROSITE" id="PS50977">
    <property type="entry name" value="HTH_TETR_2"/>
    <property type="match status" value="1"/>
</dbReference>
<evidence type="ECO:0000256" key="2">
    <source>
        <dbReference type="PROSITE-ProRule" id="PRU00335"/>
    </source>
</evidence>
<dbReference type="EMBL" id="QYAC01000009">
    <property type="protein sequence ID" value="MBL3680661.1"/>
    <property type="molecule type" value="Genomic_DNA"/>
</dbReference>
<evidence type="ECO:0000259" key="3">
    <source>
        <dbReference type="PROSITE" id="PS50977"/>
    </source>
</evidence>
<reference evidence="4 5" key="1">
    <citation type="submission" date="2018-09" db="EMBL/GenBank/DDBJ databases">
        <title>Comparative genomics of Leucobacter spp.</title>
        <authorList>
            <person name="Reis A.C."/>
            <person name="Kolvenbach B.A."/>
            <person name="Corvini P.F.X."/>
            <person name="Nunes O.C."/>
        </authorList>
    </citation>
    <scope>NUCLEOTIDE SEQUENCE [LARGE SCALE GENOMIC DNA]</scope>
    <source>
        <strain evidence="4 5">TAN 31504</strain>
    </source>
</reference>
<evidence type="ECO:0000313" key="4">
    <source>
        <dbReference type="EMBL" id="MBL3680661.1"/>
    </source>
</evidence>
<dbReference type="PANTHER" id="PTHR30055">
    <property type="entry name" value="HTH-TYPE TRANSCRIPTIONAL REGULATOR RUTR"/>
    <property type="match status" value="1"/>
</dbReference>
<evidence type="ECO:0000313" key="5">
    <source>
        <dbReference type="Proteomes" id="UP001645859"/>
    </source>
</evidence>
<dbReference type="Gene3D" id="1.10.357.10">
    <property type="entry name" value="Tetracycline Repressor, domain 2"/>
    <property type="match status" value="1"/>
</dbReference>
<keyword evidence="5" id="KW-1185">Reference proteome</keyword>
<dbReference type="Pfam" id="PF00440">
    <property type="entry name" value="TetR_N"/>
    <property type="match status" value="1"/>
</dbReference>
<proteinExistence type="predicted"/>
<dbReference type="InterPro" id="IPR001647">
    <property type="entry name" value="HTH_TetR"/>
</dbReference>
<accession>A0ABS1SJV0</accession>
<dbReference type="Proteomes" id="UP001645859">
    <property type="component" value="Unassembled WGS sequence"/>
</dbReference>
<protein>
    <submittedName>
        <fullName evidence="4">TetR/AcrR family transcriptional regulator</fullName>
    </submittedName>
</protein>
<feature type="DNA-binding region" description="H-T-H motif" evidence="2">
    <location>
        <begin position="30"/>
        <end position="49"/>
    </location>
</feature>
<sequence>MAYLPRAERRAAIIAAALRVIRADGFAAVSARSVAEAVGGSPGLIHQHFPSVVELTAEAWRAYVAENLAEFEEVVGGGGDPVDEFFANHLDPERGDELGIWADAWAHAMRTPAFGVVFTESVRELTAVLRGSGVEMSDVEADRAVLLAIALGGMQRVAPGAYPVARVAGILGR</sequence>
<dbReference type="RefSeq" id="WP_202345934.1">
    <property type="nucleotide sequence ID" value="NZ_BAAAPI010000010.1"/>
</dbReference>
<comment type="caution">
    <text evidence="4">The sequence shown here is derived from an EMBL/GenBank/DDBJ whole genome shotgun (WGS) entry which is preliminary data.</text>
</comment>
<gene>
    <name evidence="4" type="ORF">D3230_15385</name>
</gene>
<name>A0ABS1SJV0_9MICO</name>
<dbReference type="SUPFAM" id="SSF46689">
    <property type="entry name" value="Homeodomain-like"/>
    <property type="match status" value="1"/>
</dbReference>
<dbReference type="InterPro" id="IPR050109">
    <property type="entry name" value="HTH-type_TetR-like_transc_reg"/>
</dbReference>
<dbReference type="InterPro" id="IPR009057">
    <property type="entry name" value="Homeodomain-like_sf"/>
</dbReference>
<dbReference type="PANTHER" id="PTHR30055:SF239">
    <property type="entry name" value="TRANSCRIPTIONAL REGULATORY PROTEIN"/>
    <property type="match status" value="1"/>
</dbReference>
<feature type="domain" description="HTH tetR-type" evidence="3">
    <location>
        <begin position="7"/>
        <end position="67"/>
    </location>
</feature>
<organism evidence="4 5">
    <name type="scientific">Leucobacter chromiireducens subsp. solipictus</name>
    <dbReference type="NCBI Taxonomy" id="398235"/>
    <lineage>
        <taxon>Bacteria</taxon>
        <taxon>Bacillati</taxon>
        <taxon>Actinomycetota</taxon>
        <taxon>Actinomycetes</taxon>
        <taxon>Micrococcales</taxon>
        <taxon>Microbacteriaceae</taxon>
        <taxon>Leucobacter</taxon>
    </lineage>
</organism>
<keyword evidence="1 2" id="KW-0238">DNA-binding</keyword>
<evidence type="ECO:0000256" key="1">
    <source>
        <dbReference type="ARBA" id="ARBA00023125"/>
    </source>
</evidence>